<dbReference type="SUPFAM" id="SSF53756">
    <property type="entry name" value="UDP-Glycosyltransferase/glycogen phosphorylase"/>
    <property type="match status" value="1"/>
</dbReference>
<name>A0A825SF23_CAMLA</name>
<organism evidence="2 3">
    <name type="scientific">Campylobacter lari</name>
    <dbReference type="NCBI Taxonomy" id="201"/>
    <lineage>
        <taxon>Bacteria</taxon>
        <taxon>Pseudomonadati</taxon>
        <taxon>Campylobacterota</taxon>
        <taxon>Epsilonproteobacteria</taxon>
        <taxon>Campylobacterales</taxon>
        <taxon>Campylobacteraceae</taxon>
        <taxon>Campylobacter</taxon>
    </lineage>
</organism>
<keyword evidence="2" id="KW-0378">Hydrolase</keyword>
<dbReference type="RefSeq" id="WP_012661938.1">
    <property type="nucleotide sequence ID" value="NZ_CBCUZC010000010.1"/>
</dbReference>
<evidence type="ECO:0000313" key="2">
    <source>
        <dbReference type="EMBL" id="EAK0450660.1"/>
    </source>
</evidence>
<comment type="caution">
    <text evidence="2">The sequence shown here is derived from an EMBL/GenBank/DDBJ whole genome shotgun (WGS) entry which is preliminary data.</text>
</comment>
<dbReference type="GO" id="GO:0004553">
    <property type="term" value="F:hydrolase activity, hydrolyzing O-glycosyl compounds"/>
    <property type="evidence" value="ECO:0007669"/>
    <property type="project" value="InterPro"/>
</dbReference>
<proteinExistence type="predicted"/>
<dbReference type="Proteomes" id="UP000405656">
    <property type="component" value="Unassembled WGS sequence"/>
</dbReference>
<protein>
    <submittedName>
        <fullName evidence="2">UDP-N-acetylglucosamine 2-epimerase (Hydrolyzing)</fullName>
        <ecNumber evidence="2">3.2.1.183</ecNumber>
    </submittedName>
</protein>
<dbReference type="PANTHER" id="PTHR43174">
    <property type="entry name" value="UDP-N-ACETYLGLUCOSAMINE 2-EPIMERASE"/>
    <property type="match status" value="1"/>
</dbReference>
<reference evidence="2 3" key="1">
    <citation type="submission" date="2018-05" db="EMBL/GenBank/DDBJ databases">
        <authorList>
            <consortium name="PulseNet: The National Subtyping Network for Foodborne Disease Surveillance"/>
            <person name="Tarr C.L."/>
            <person name="Trees E."/>
            <person name="Katz L.S."/>
            <person name="Carleton-Romer H.A."/>
            <person name="Stroika S."/>
            <person name="Kucerova Z."/>
            <person name="Roache K.F."/>
            <person name="Sabol A.L."/>
            <person name="Besser J."/>
            <person name="Gerner-Smidt P."/>
        </authorList>
    </citation>
    <scope>NUCLEOTIDE SEQUENCE [LARGE SCALE GENOMIC DNA]</scope>
    <source>
        <strain evidence="2 3">20110455</strain>
    </source>
</reference>
<dbReference type="Gene3D" id="3.40.50.2000">
    <property type="entry name" value="Glycogen Phosphorylase B"/>
    <property type="match status" value="2"/>
</dbReference>
<dbReference type="InterPro" id="IPR029767">
    <property type="entry name" value="WecB-like"/>
</dbReference>
<dbReference type="EMBL" id="AACCWZ010000002">
    <property type="protein sequence ID" value="EAK0450660.1"/>
    <property type="molecule type" value="Genomic_DNA"/>
</dbReference>
<dbReference type="AlphaFoldDB" id="A0A825SF23"/>
<dbReference type="PANTHER" id="PTHR43174:SF3">
    <property type="entry name" value="UDP-N-ACETYLGLUCOSAMINE 2-EPIMERASE"/>
    <property type="match status" value="1"/>
</dbReference>
<dbReference type="EC" id="3.2.1.183" evidence="2"/>
<feature type="domain" description="UDP-N-acetylglucosamine 2-epimerase" evidence="1">
    <location>
        <begin position="23"/>
        <end position="371"/>
    </location>
</feature>
<accession>A0A825SF23</accession>
<dbReference type="GO" id="GO:0006047">
    <property type="term" value="P:UDP-N-acetylglucosamine metabolic process"/>
    <property type="evidence" value="ECO:0007669"/>
    <property type="project" value="InterPro"/>
</dbReference>
<evidence type="ECO:0000259" key="1">
    <source>
        <dbReference type="Pfam" id="PF02350"/>
    </source>
</evidence>
<evidence type="ECO:0000313" key="3">
    <source>
        <dbReference type="Proteomes" id="UP000405656"/>
    </source>
</evidence>
<dbReference type="CDD" id="cd03786">
    <property type="entry name" value="GTB_UDP-GlcNAc_2-Epimerase"/>
    <property type="match status" value="1"/>
</dbReference>
<dbReference type="OMA" id="VTYHPVT"/>
<gene>
    <name evidence="2" type="primary">neuC</name>
    <name evidence="2" type="ORF">YZ36_01540</name>
</gene>
<dbReference type="NCBIfam" id="TIGR03568">
    <property type="entry name" value="NeuC_NnaA"/>
    <property type="match status" value="1"/>
</dbReference>
<sequence length="390" mass="43871">MSKKICVISGTRAEWYLLQNLCKKIKNDKDLTLQLIVTAAHLSQDFGFTYQEIEKEFKIDKKISMLLSNDDNIALCKSMGLLQISLCEALDELKPDIVVILGDRYEMLAVASTCLMMQIPIAHLHGGESTFGLVDEAIRHAITKMSHLHFTSTQEYANRVIQLGENKDKVYNVGAFGIDNIKSMKLLKKQELENIINFSFKKNTFLVTFHPVTLEKNSAKIQFKEILDALKCILKNDDFAVIFTRPNADLDCKIINSMINDFVLKYKNSIVFDNLGSLNYLSVLQFVKAVIGNSSSGIVEAPSFKVATINIGDRQKGRIRTKSIIDVAPKKNEILNAIKIVLSKKFQNELQSVKSPYGNGKASCKTKEILKNINLKNILIKEFNDIKVGV</sequence>
<dbReference type="InterPro" id="IPR020004">
    <property type="entry name" value="UDP-GlcNAc_Epase"/>
</dbReference>
<keyword evidence="2" id="KW-0326">Glycosidase</keyword>
<dbReference type="Pfam" id="PF02350">
    <property type="entry name" value="Epimerase_2"/>
    <property type="match status" value="1"/>
</dbReference>
<dbReference type="InterPro" id="IPR003331">
    <property type="entry name" value="UDP_GlcNAc_Epimerase_2_dom"/>
</dbReference>